<evidence type="ECO:0000256" key="1">
    <source>
        <dbReference type="SAM" id="MobiDB-lite"/>
    </source>
</evidence>
<evidence type="ECO:0000313" key="2">
    <source>
        <dbReference type="EMBL" id="CAG6768534.1"/>
    </source>
</evidence>
<sequence length="129" mass="14612">MRTSWKEARRETPTLFKKGEEEEVEREEGEVEGEEDGGVEGGGEKRKKKEENIMEFMDAETATLVLSSVSPKGLLVVLALAMVGSPHQDYAGQTQIPPSPMFINHKKVKCPEIIRFLFHIKQIAYITRH</sequence>
<name>A0A8D9ANM0_9HEMI</name>
<feature type="compositionally biased region" description="Acidic residues" evidence="1">
    <location>
        <begin position="21"/>
        <end position="38"/>
    </location>
</feature>
<protein>
    <submittedName>
        <fullName evidence="2">Uncharacterized protein</fullName>
    </submittedName>
</protein>
<feature type="compositionally biased region" description="Basic and acidic residues" evidence="1">
    <location>
        <begin position="1"/>
        <end position="20"/>
    </location>
</feature>
<accession>A0A8D9ANM0</accession>
<proteinExistence type="predicted"/>
<organism evidence="2">
    <name type="scientific">Cacopsylla melanoneura</name>
    <dbReference type="NCBI Taxonomy" id="428564"/>
    <lineage>
        <taxon>Eukaryota</taxon>
        <taxon>Metazoa</taxon>
        <taxon>Ecdysozoa</taxon>
        <taxon>Arthropoda</taxon>
        <taxon>Hexapoda</taxon>
        <taxon>Insecta</taxon>
        <taxon>Pterygota</taxon>
        <taxon>Neoptera</taxon>
        <taxon>Paraneoptera</taxon>
        <taxon>Hemiptera</taxon>
        <taxon>Sternorrhyncha</taxon>
        <taxon>Psylloidea</taxon>
        <taxon>Psyllidae</taxon>
        <taxon>Psyllinae</taxon>
        <taxon>Cacopsylla</taxon>
    </lineage>
</organism>
<dbReference type="AlphaFoldDB" id="A0A8D9ANM0"/>
<feature type="region of interest" description="Disordered" evidence="1">
    <location>
        <begin position="1"/>
        <end position="48"/>
    </location>
</feature>
<dbReference type="EMBL" id="HBUF01576626">
    <property type="protein sequence ID" value="CAG6768534.1"/>
    <property type="molecule type" value="Transcribed_RNA"/>
</dbReference>
<reference evidence="2" key="1">
    <citation type="submission" date="2021-05" db="EMBL/GenBank/DDBJ databases">
        <authorList>
            <person name="Alioto T."/>
            <person name="Alioto T."/>
            <person name="Gomez Garrido J."/>
        </authorList>
    </citation>
    <scope>NUCLEOTIDE SEQUENCE</scope>
</reference>